<keyword evidence="1" id="KW-0812">Transmembrane</keyword>
<proteinExistence type="predicted"/>
<dbReference type="GO" id="GO:0005524">
    <property type="term" value="F:ATP binding"/>
    <property type="evidence" value="ECO:0007669"/>
    <property type="project" value="InterPro"/>
</dbReference>
<evidence type="ECO:0000259" key="2">
    <source>
        <dbReference type="PROSITE" id="PS50011"/>
    </source>
</evidence>
<dbReference type="GO" id="GO:0005737">
    <property type="term" value="C:cytoplasm"/>
    <property type="evidence" value="ECO:0007669"/>
    <property type="project" value="TreeGrafter"/>
</dbReference>
<keyword evidence="1" id="KW-1133">Transmembrane helix</keyword>
<dbReference type="InterPro" id="IPR036457">
    <property type="entry name" value="PPM-type-like_dom_sf"/>
</dbReference>
<dbReference type="GO" id="GO:0005634">
    <property type="term" value="C:nucleus"/>
    <property type="evidence" value="ECO:0007669"/>
    <property type="project" value="TreeGrafter"/>
</dbReference>
<dbReference type="PROSITE" id="PS51746">
    <property type="entry name" value="PPM_2"/>
    <property type="match status" value="1"/>
</dbReference>
<accession>A0A1W1D290</accession>
<dbReference type="GO" id="GO:0004674">
    <property type="term" value="F:protein serine/threonine kinase activity"/>
    <property type="evidence" value="ECO:0007669"/>
    <property type="project" value="TreeGrafter"/>
</dbReference>
<sequence>MAITNIKTSGFSLAKRDDLTGDDFYDIQTIDNLVVAIVCDGVGSASEGAQAAKRVTTNLMRNFKTRPKSWSIEKSIRSFIQSINSILYQESILNYDAPEIVTTLALVVIQGNRLYGANVGDSRIYIQRNNTLKQLSFDHVMDEKGYENVLTQAIGIEKEVDIYYFENNITKGDKILLCSDGLYNTLDEKTLAKDIEFGANFLVKKASKKANDYLLDDTTAVVLDIVENNEIAILKSLELPIPKTLKAKDNIDGYILQKPLIQNKRTWLCQKDNQDYVIKFPPLEAIDDANILELFIKEVWNAKRLQGDFFPNVIIPNNRSMRYYVMEAIQGTTLKNYLKQSTLHIEDSITLAKTLLKMEQYLIRLDLVHGDIKPENIMVVKKGDKLSFKVIDFGSIKEVFSIDSIAGTPSYLAPERFNGATINESTEIFAIGVTLYESLTKHYPYGEIEPFQIPTFHPPKPAIFYNQNIPDWLNSILLRSIASDEDMRYKNYSEMMYELENTHQVKPFIQKELPLLQRNPLRTYQIGFYLMLFFNLYLLLK</sequence>
<protein>
    <submittedName>
        <fullName evidence="4">Protein serine/threonine phosphatase PrpC, regulation of stationary phase</fullName>
    </submittedName>
</protein>
<organism evidence="4">
    <name type="scientific">hydrothermal vent metagenome</name>
    <dbReference type="NCBI Taxonomy" id="652676"/>
    <lineage>
        <taxon>unclassified sequences</taxon>
        <taxon>metagenomes</taxon>
        <taxon>ecological metagenomes</taxon>
    </lineage>
</organism>
<dbReference type="SUPFAM" id="SSF81606">
    <property type="entry name" value="PP2C-like"/>
    <property type="match status" value="1"/>
</dbReference>
<dbReference type="AlphaFoldDB" id="A0A1W1D290"/>
<dbReference type="Gene3D" id="3.60.40.10">
    <property type="entry name" value="PPM-type phosphatase domain"/>
    <property type="match status" value="1"/>
</dbReference>
<dbReference type="InterPro" id="IPR011009">
    <property type="entry name" value="Kinase-like_dom_sf"/>
</dbReference>
<dbReference type="SMART" id="SM00332">
    <property type="entry name" value="PP2Cc"/>
    <property type="match status" value="1"/>
</dbReference>
<dbReference type="Pfam" id="PF00069">
    <property type="entry name" value="Pkinase"/>
    <property type="match status" value="1"/>
</dbReference>
<name>A0A1W1D290_9ZZZZ</name>
<dbReference type="GO" id="GO:0044773">
    <property type="term" value="P:mitotic DNA damage checkpoint signaling"/>
    <property type="evidence" value="ECO:0007669"/>
    <property type="project" value="TreeGrafter"/>
</dbReference>
<dbReference type="Pfam" id="PF13672">
    <property type="entry name" value="PP2C_2"/>
    <property type="match status" value="1"/>
</dbReference>
<feature type="transmembrane region" description="Helical" evidence="1">
    <location>
        <begin position="523"/>
        <end position="540"/>
    </location>
</feature>
<gene>
    <name evidence="4" type="ORF">MNB_SM-3-521</name>
</gene>
<dbReference type="InterPro" id="IPR008271">
    <property type="entry name" value="Ser/Thr_kinase_AS"/>
</dbReference>
<keyword evidence="1" id="KW-0472">Membrane</keyword>
<dbReference type="CDD" id="cd14014">
    <property type="entry name" value="STKc_PknB_like"/>
    <property type="match status" value="1"/>
</dbReference>
<reference evidence="4" key="1">
    <citation type="submission" date="2016-10" db="EMBL/GenBank/DDBJ databases">
        <authorList>
            <person name="de Groot N.N."/>
        </authorList>
    </citation>
    <scope>NUCLEOTIDE SEQUENCE</scope>
</reference>
<dbReference type="CDD" id="cd00143">
    <property type="entry name" value="PP2Cc"/>
    <property type="match status" value="1"/>
</dbReference>
<dbReference type="InterPro" id="IPR001932">
    <property type="entry name" value="PPM-type_phosphatase-like_dom"/>
</dbReference>
<dbReference type="SMART" id="SM00220">
    <property type="entry name" value="S_TKc"/>
    <property type="match status" value="1"/>
</dbReference>
<dbReference type="SUPFAM" id="SSF56112">
    <property type="entry name" value="Protein kinase-like (PK-like)"/>
    <property type="match status" value="1"/>
</dbReference>
<dbReference type="SMART" id="SM00331">
    <property type="entry name" value="PP2C_SIG"/>
    <property type="match status" value="1"/>
</dbReference>
<evidence type="ECO:0000256" key="1">
    <source>
        <dbReference type="SAM" id="Phobius"/>
    </source>
</evidence>
<dbReference type="PROSITE" id="PS50011">
    <property type="entry name" value="PROTEIN_KINASE_DOM"/>
    <property type="match status" value="1"/>
</dbReference>
<dbReference type="PANTHER" id="PTHR44167:SF24">
    <property type="entry name" value="SERINE_THREONINE-PROTEIN KINASE CHK2"/>
    <property type="match status" value="1"/>
</dbReference>
<dbReference type="InterPro" id="IPR000719">
    <property type="entry name" value="Prot_kinase_dom"/>
</dbReference>
<dbReference type="Gene3D" id="1.10.510.10">
    <property type="entry name" value="Transferase(Phosphotransferase) domain 1"/>
    <property type="match status" value="1"/>
</dbReference>
<dbReference type="EMBL" id="FPHP01000002">
    <property type="protein sequence ID" value="SFV74630.1"/>
    <property type="molecule type" value="Genomic_DNA"/>
</dbReference>
<evidence type="ECO:0000259" key="3">
    <source>
        <dbReference type="PROSITE" id="PS51746"/>
    </source>
</evidence>
<feature type="domain" description="PPM-type phosphatase" evidence="3">
    <location>
        <begin position="8"/>
        <end position="225"/>
    </location>
</feature>
<dbReference type="PROSITE" id="PS00108">
    <property type="entry name" value="PROTEIN_KINASE_ST"/>
    <property type="match status" value="1"/>
</dbReference>
<feature type="domain" description="Protein kinase" evidence="2">
    <location>
        <begin position="189"/>
        <end position="509"/>
    </location>
</feature>
<dbReference type="PANTHER" id="PTHR44167">
    <property type="entry name" value="OVARIAN-SPECIFIC SERINE/THREONINE-PROTEIN KINASE LOK-RELATED"/>
    <property type="match status" value="1"/>
</dbReference>
<evidence type="ECO:0000313" key="4">
    <source>
        <dbReference type="EMBL" id="SFV74630.1"/>
    </source>
</evidence>